<dbReference type="AlphaFoldDB" id="A0A5C3QBL1"/>
<organism evidence="2 3">
    <name type="scientific">Pterulicium gracile</name>
    <dbReference type="NCBI Taxonomy" id="1884261"/>
    <lineage>
        <taxon>Eukaryota</taxon>
        <taxon>Fungi</taxon>
        <taxon>Dikarya</taxon>
        <taxon>Basidiomycota</taxon>
        <taxon>Agaricomycotina</taxon>
        <taxon>Agaricomycetes</taxon>
        <taxon>Agaricomycetidae</taxon>
        <taxon>Agaricales</taxon>
        <taxon>Pleurotineae</taxon>
        <taxon>Pterulaceae</taxon>
        <taxon>Pterulicium</taxon>
    </lineage>
</organism>
<evidence type="ECO:0000313" key="3">
    <source>
        <dbReference type="Proteomes" id="UP000305067"/>
    </source>
</evidence>
<evidence type="ECO:0000313" key="2">
    <source>
        <dbReference type="EMBL" id="TFK99131.1"/>
    </source>
</evidence>
<feature type="region of interest" description="Disordered" evidence="1">
    <location>
        <begin position="69"/>
        <end position="113"/>
    </location>
</feature>
<sequence length="139" mass="15042">MMDTAAALTVAHSIGLLFGHCSASFLYKSEGYLPLLFISNQLFHTPPPLPSSKCCSSLLPAGPLTSSAKSVPGLSSPHFPSVIRPSPRAYHKIRREEDPEGRTRTSSHRPATPPRKLLLCATLYCLNHPAPSPDNLLKT</sequence>
<accession>A0A5C3QBL1</accession>
<name>A0A5C3QBL1_9AGAR</name>
<dbReference type="Proteomes" id="UP000305067">
    <property type="component" value="Unassembled WGS sequence"/>
</dbReference>
<protein>
    <submittedName>
        <fullName evidence="2">Uncharacterized protein</fullName>
    </submittedName>
</protein>
<reference evidence="2 3" key="1">
    <citation type="journal article" date="2019" name="Nat. Ecol. Evol.">
        <title>Megaphylogeny resolves global patterns of mushroom evolution.</title>
        <authorList>
            <person name="Varga T."/>
            <person name="Krizsan K."/>
            <person name="Foldi C."/>
            <person name="Dima B."/>
            <person name="Sanchez-Garcia M."/>
            <person name="Sanchez-Ramirez S."/>
            <person name="Szollosi G.J."/>
            <person name="Szarkandi J.G."/>
            <person name="Papp V."/>
            <person name="Albert L."/>
            <person name="Andreopoulos W."/>
            <person name="Angelini C."/>
            <person name="Antonin V."/>
            <person name="Barry K.W."/>
            <person name="Bougher N.L."/>
            <person name="Buchanan P."/>
            <person name="Buyck B."/>
            <person name="Bense V."/>
            <person name="Catcheside P."/>
            <person name="Chovatia M."/>
            <person name="Cooper J."/>
            <person name="Damon W."/>
            <person name="Desjardin D."/>
            <person name="Finy P."/>
            <person name="Geml J."/>
            <person name="Haridas S."/>
            <person name="Hughes K."/>
            <person name="Justo A."/>
            <person name="Karasinski D."/>
            <person name="Kautmanova I."/>
            <person name="Kiss B."/>
            <person name="Kocsube S."/>
            <person name="Kotiranta H."/>
            <person name="LaButti K.M."/>
            <person name="Lechner B.E."/>
            <person name="Liimatainen K."/>
            <person name="Lipzen A."/>
            <person name="Lukacs Z."/>
            <person name="Mihaltcheva S."/>
            <person name="Morgado L.N."/>
            <person name="Niskanen T."/>
            <person name="Noordeloos M.E."/>
            <person name="Ohm R.A."/>
            <person name="Ortiz-Santana B."/>
            <person name="Ovrebo C."/>
            <person name="Racz N."/>
            <person name="Riley R."/>
            <person name="Savchenko A."/>
            <person name="Shiryaev A."/>
            <person name="Soop K."/>
            <person name="Spirin V."/>
            <person name="Szebenyi C."/>
            <person name="Tomsovsky M."/>
            <person name="Tulloss R.E."/>
            <person name="Uehling J."/>
            <person name="Grigoriev I.V."/>
            <person name="Vagvolgyi C."/>
            <person name="Papp T."/>
            <person name="Martin F.M."/>
            <person name="Miettinen O."/>
            <person name="Hibbett D.S."/>
            <person name="Nagy L.G."/>
        </authorList>
    </citation>
    <scope>NUCLEOTIDE SEQUENCE [LARGE SCALE GENOMIC DNA]</scope>
    <source>
        <strain evidence="2 3">CBS 309.79</strain>
    </source>
</reference>
<feature type="compositionally biased region" description="Basic and acidic residues" evidence="1">
    <location>
        <begin position="94"/>
        <end position="103"/>
    </location>
</feature>
<gene>
    <name evidence="2" type="ORF">BDV98DRAFT_571736</name>
</gene>
<proteinExistence type="predicted"/>
<evidence type="ECO:0000256" key="1">
    <source>
        <dbReference type="SAM" id="MobiDB-lite"/>
    </source>
</evidence>
<keyword evidence="3" id="KW-1185">Reference proteome</keyword>
<dbReference type="EMBL" id="ML178835">
    <property type="protein sequence ID" value="TFK99131.1"/>
    <property type="molecule type" value="Genomic_DNA"/>
</dbReference>